<dbReference type="InterPro" id="IPR002885">
    <property type="entry name" value="PPR_rpt"/>
</dbReference>
<evidence type="ECO:0000256" key="1">
    <source>
        <dbReference type="ARBA" id="ARBA00022737"/>
    </source>
</evidence>
<dbReference type="Pfam" id="PF20431">
    <property type="entry name" value="E_motif"/>
    <property type="match status" value="1"/>
</dbReference>
<dbReference type="FunFam" id="1.25.40.10:FF:000031">
    <property type="entry name" value="Pentatricopeptide repeat-containing protein mitochondrial"/>
    <property type="match status" value="1"/>
</dbReference>
<feature type="repeat" description="PPR" evidence="2">
    <location>
        <begin position="139"/>
        <end position="173"/>
    </location>
</feature>
<dbReference type="Gene3D" id="1.25.40.10">
    <property type="entry name" value="Tetratricopeptide repeat domain"/>
    <property type="match status" value="3"/>
</dbReference>
<dbReference type="PANTHER" id="PTHR47926">
    <property type="entry name" value="PENTATRICOPEPTIDE REPEAT-CONTAINING PROTEIN"/>
    <property type="match status" value="1"/>
</dbReference>
<dbReference type="Pfam" id="PF20430">
    <property type="entry name" value="Eplus_motif"/>
    <property type="match status" value="1"/>
</dbReference>
<keyword evidence="1" id="KW-0677">Repeat</keyword>
<feature type="repeat" description="PPR" evidence="2">
    <location>
        <begin position="341"/>
        <end position="375"/>
    </location>
</feature>
<feature type="domain" description="DYW" evidence="3">
    <location>
        <begin position="556"/>
        <end position="648"/>
    </location>
</feature>
<dbReference type="NCBIfam" id="TIGR00756">
    <property type="entry name" value="PPR"/>
    <property type="match status" value="4"/>
</dbReference>
<dbReference type="InterPro" id="IPR046848">
    <property type="entry name" value="E_motif"/>
</dbReference>
<evidence type="ECO:0000256" key="2">
    <source>
        <dbReference type="PROSITE-ProRule" id="PRU00708"/>
    </source>
</evidence>
<dbReference type="InterPro" id="IPR011990">
    <property type="entry name" value="TPR-like_helical_dom_sf"/>
</dbReference>
<dbReference type="Pfam" id="PF01535">
    <property type="entry name" value="PPR"/>
    <property type="match status" value="2"/>
</dbReference>
<dbReference type="FunFam" id="1.25.40.10:FF:000366">
    <property type="entry name" value="Pentatricopeptide (PPR) repeat-containing protein"/>
    <property type="match status" value="1"/>
</dbReference>
<evidence type="ECO:0000259" key="3">
    <source>
        <dbReference type="Pfam" id="PF14432"/>
    </source>
</evidence>
<feature type="repeat" description="PPR" evidence="2">
    <location>
        <begin position="209"/>
        <end position="239"/>
    </location>
</feature>
<dbReference type="InterPro" id="IPR046849">
    <property type="entry name" value="E2_motif"/>
</dbReference>
<accession>A0A1D1Z9D8</accession>
<feature type="non-terminal residue" evidence="4">
    <location>
        <position position="1"/>
    </location>
</feature>
<reference evidence="4" key="1">
    <citation type="submission" date="2015-07" db="EMBL/GenBank/DDBJ databases">
        <title>Transcriptome Assembly of Anthurium amnicola.</title>
        <authorList>
            <person name="Suzuki J."/>
        </authorList>
    </citation>
    <scope>NUCLEOTIDE SEQUENCE</scope>
</reference>
<dbReference type="Pfam" id="PF14432">
    <property type="entry name" value="DYW_deaminase"/>
    <property type="match status" value="1"/>
</dbReference>
<feature type="repeat" description="PPR" evidence="2">
    <location>
        <begin position="240"/>
        <end position="274"/>
    </location>
</feature>
<organism evidence="4">
    <name type="scientific">Anthurium amnicola</name>
    <dbReference type="NCBI Taxonomy" id="1678845"/>
    <lineage>
        <taxon>Eukaryota</taxon>
        <taxon>Viridiplantae</taxon>
        <taxon>Streptophyta</taxon>
        <taxon>Embryophyta</taxon>
        <taxon>Tracheophyta</taxon>
        <taxon>Spermatophyta</taxon>
        <taxon>Magnoliopsida</taxon>
        <taxon>Liliopsida</taxon>
        <taxon>Araceae</taxon>
        <taxon>Pothoideae</taxon>
        <taxon>Potheae</taxon>
        <taxon>Anthurium</taxon>
    </lineage>
</organism>
<dbReference type="AlphaFoldDB" id="A0A1D1Z9D8"/>
<proteinExistence type="predicted"/>
<sequence>ALVHSSAFRRMTAAAAGGRWQFCLCPSISLPPSPSLPLSLLLVRTLRTSKPTKSPHQATEAHSRPGKVSLKALLSQLKEWSCSSSLRSRHFLPQLHAKILKTRFSGDPFLLTRLAHAYLTADDSTPARSILADFPKRAPLFLWNEVIKGHCRVGRFRESIQLYYSMVERGVRPNEFTFTFVLPACAAARSASDGRRIHDDVVRMGCEGNVFVATALVDMYGKSGQISAAREVFDRMLDRKTPIFNALIAGYVLNGEFNEVISTFNEMQKSGVEADATTMVSVLQACGSIGALQQGRHMHEEIKRREIGINVYLAAALIKMYARCGSIGESRKVFDDVSPRDLIIWTAIISGYGMHGFAEAAESLFNEMVQSGIRPDGVAFVGLLSGFSHRGMVDNGQRYFQKMIEYYRIKPSLEHYSCMIDMLGRAGKLYDAEELVSTMEVKPDVVIWGSLLNACKIHGSVEIGERVIEEILRLDSSNAGWYVLMSNIYATARQWHGVVKMRMLMRERKVTKPPGWSWIEIRGQIHGFLVFDRSHPRSDQIYSFMKDLEERMQAEGYVAETRCVLGNLGEDEKEEMLCGHSERLAVAFGILSTEEGEVLRVMKNLRVCIDCHTVMKFVSKIERREIIVRDAKRFHHFRDGLCSCGDYW</sequence>
<evidence type="ECO:0000313" key="4">
    <source>
        <dbReference type="EMBL" id="JAT63515.1"/>
    </source>
</evidence>
<dbReference type="GO" id="GO:0003723">
    <property type="term" value="F:RNA binding"/>
    <property type="evidence" value="ECO:0007669"/>
    <property type="project" value="InterPro"/>
</dbReference>
<dbReference type="InterPro" id="IPR046960">
    <property type="entry name" value="PPR_At4g14850-like_plant"/>
</dbReference>
<dbReference type="InterPro" id="IPR032867">
    <property type="entry name" value="DYW_dom"/>
</dbReference>
<dbReference type="GO" id="GO:0008270">
    <property type="term" value="F:zinc ion binding"/>
    <property type="evidence" value="ECO:0007669"/>
    <property type="project" value="InterPro"/>
</dbReference>
<name>A0A1D1Z9D8_9ARAE</name>
<dbReference type="FunFam" id="1.25.40.10:FF:000344">
    <property type="entry name" value="Pentatricopeptide repeat-containing protein"/>
    <property type="match status" value="1"/>
</dbReference>
<protein>
    <submittedName>
        <fullName evidence="4">Putative pentatricopeptide repeat-containing protein At3g23330</fullName>
    </submittedName>
</protein>
<gene>
    <name evidence="4" type="primary">PCMP-H32_0</name>
    <name evidence="4" type="ORF">g.87630</name>
</gene>
<dbReference type="PROSITE" id="PS51375">
    <property type="entry name" value="PPR"/>
    <property type="match status" value="4"/>
</dbReference>
<dbReference type="Pfam" id="PF13041">
    <property type="entry name" value="PPR_2"/>
    <property type="match status" value="3"/>
</dbReference>
<dbReference type="GO" id="GO:0009451">
    <property type="term" value="P:RNA modification"/>
    <property type="evidence" value="ECO:0007669"/>
    <property type="project" value="InterPro"/>
</dbReference>
<dbReference type="PANTHER" id="PTHR47926:SF455">
    <property type="entry name" value="PENTACOTRIPEPTIDE-REPEAT REGION OF PRORP DOMAIN-CONTAINING PROTEIN"/>
    <property type="match status" value="1"/>
</dbReference>
<dbReference type="EMBL" id="GDJX01004421">
    <property type="protein sequence ID" value="JAT63515.1"/>
    <property type="molecule type" value="Transcribed_RNA"/>
</dbReference>